<evidence type="ECO:0000256" key="1">
    <source>
        <dbReference type="ARBA" id="ARBA00004533"/>
    </source>
</evidence>
<gene>
    <name evidence="7" type="primary">htrB_3</name>
    <name evidence="7" type="ORF">NCTC11685_01133</name>
</gene>
<dbReference type="Proteomes" id="UP000254863">
    <property type="component" value="Unassembled WGS sequence"/>
</dbReference>
<name>A0A7H4N1L2_9ENTR</name>
<comment type="subcellular location">
    <subcellularLocation>
        <location evidence="1">Cell inner membrane</location>
    </subcellularLocation>
</comment>
<keyword evidence="5" id="KW-0472">Membrane</keyword>
<protein>
    <submittedName>
        <fullName evidence="7">Lipid A biosynthesis (KDO) 2-(Lauroyl)-lipid IVA acyltransferase</fullName>
        <ecNumber evidence="7">2.3.1.-</ecNumber>
    </submittedName>
</protein>
<accession>A0A7H4N1L2</accession>
<organism evidence="7 8">
    <name type="scientific">Klebsiella michiganensis</name>
    <dbReference type="NCBI Taxonomy" id="1134687"/>
    <lineage>
        <taxon>Bacteria</taxon>
        <taxon>Pseudomonadati</taxon>
        <taxon>Pseudomonadota</taxon>
        <taxon>Gammaproteobacteria</taxon>
        <taxon>Enterobacterales</taxon>
        <taxon>Enterobacteriaceae</taxon>
        <taxon>Klebsiella/Raoultella group</taxon>
        <taxon>Klebsiella</taxon>
    </lineage>
</organism>
<sequence length="113" mass="12896">MIWYAPDHDYGPAASVFVPFFAVDQAATTSGTWMLAKMSKACVVPFVPRRKPDGKGYELIILPPECDPPLDDAETTAVWMNKVVEKCILMAPEQYMWMHRRFKTRPEGVPSRY</sequence>
<dbReference type="Pfam" id="PF03279">
    <property type="entry name" value="Lip_A_acyltrans"/>
    <property type="match status" value="1"/>
</dbReference>
<dbReference type="AlphaFoldDB" id="A0A7H4N1L2"/>
<dbReference type="GO" id="GO:0005886">
    <property type="term" value="C:plasma membrane"/>
    <property type="evidence" value="ECO:0007669"/>
    <property type="project" value="UniProtKB-SubCell"/>
</dbReference>
<dbReference type="PANTHER" id="PTHR30606">
    <property type="entry name" value="LIPID A BIOSYNTHESIS LAUROYL ACYLTRANSFERASE"/>
    <property type="match status" value="1"/>
</dbReference>
<keyword evidence="6 7" id="KW-0012">Acyltransferase</keyword>
<evidence type="ECO:0000256" key="6">
    <source>
        <dbReference type="ARBA" id="ARBA00023315"/>
    </source>
</evidence>
<keyword evidence="2" id="KW-1003">Cell membrane</keyword>
<dbReference type="GO" id="GO:0009247">
    <property type="term" value="P:glycolipid biosynthetic process"/>
    <property type="evidence" value="ECO:0007669"/>
    <property type="project" value="UniProtKB-ARBA"/>
</dbReference>
<evidence type="ECO:0000313" key="7">
    <source>
        <dbReference type="EMBL" id="STV74521.1"/>
    </source>
</evidence>
<dbReference type="PANTHER" id="PTHR30606:SF9">
    <property type="entry name" value="LIPID A BIOSYNTHESIS LAUROYLTRANSFERASE"/>
    <property type="match status" value="1"/>
</dbReference>
<dbReference type="InterPro" id="IPR004960">
    <property type="entry name" value="LipA_acyltrans"/>
</dbReference>
<reference evidence="7 8" key="1">
    <citation type="submission" date="2018-06" db="EMBL/GenBank/DDBJ databases">
        <authorList>
            <consortium name="Pathogen Informatics"/>
            <person name="Doyle S."/>
        </authorList>
    </citation>
    <scope>NUCLEOTIDE SEQUENCE [LARGE SCALE GENOMIC DNA]</scope>
    <source>
        <strain evidence="7 8">NCTC11685</strain>
    </source>
</reference>
<dbReference type="GO" id="GO:0016746">
    <property type="term" value="F:acyltransferase activity"/>
    <property type="evidence" value="ECO:0007669"/>
    <property type="project" value="UniProtKB-KW"/>
</dbReference>
<evidence type="ECO:0000256" key="2">
    <source>
        <dbReference type="ARBA" id="ARBA00022475"/>
    </source>
</evidence>
<evidence type="ECO:0000256" key="5">
    <source>
        <dbReference type="ARBA" id="ARBA00023136"/>
    </source>
</evidence>
<evidence type="ECO:0000256" key="3">
    <source>
        <dbReference type="ARBA" id="ARBA00022519"/>
    </source>
</evidence>
<evidence type="ECO:0000313" key="8">
    <source>
        <dbReference type="Proteomes" id="UP000254863"/>
    </source>
</evidence>
<keyword evidence="4 7" id="KW-0808">Transferase</keyword>
<proteinExistence type="predicted"/>
<keyword evidence="3" id="KW-0997">Cell inner membrane</keyword>
<evidence type="ECO:0000256" key="4">
    <source>
        <dbReference type="ARBA" id="ARBA00022679"/>
    </source>
</evidence>
<comment type="caution">
    <text evidence="7">The sequence shown here is derived from an EMBL/GenBank/DDBJ whole genome shotgun (WGS) entry which is preliminary data.</text>
</comment>
<dbReference type="EMBL" id="UGMS01000001">
    <property type="protein sequence ID" value="STV74521.1"/>
    <property type="molecule type" value="Genomic_DNA"/>
</dbReference>
<dbReference type="CDD" id="cd07984">
    <property type="entry name" value="LPLAT_LABLAT-like"/>
    <property type="match status" value="1"/>
</dbReference>
<dbReference type="EC" id="2.3.1.-" evidence="7"/>